<dbReference type="GO" id="GO:0005634">
    <property type="term" value="C:nucleus"/>
    <property type="evidence" value="ECO:0007669"/>
    <property type="project" value="UniProtKB-SubCell"/>
</dbReference>
<reference evidence="8" key="2">
    <citation type="submission" date="2011-02" db="EMBL/GenBank/DDBJ databases">
        <authorList>
            <person name="MacLean D."/>
        </authorList>
    </citation>
    <scope>NUCLEOTIDE SEQUENCE</scope>
</reference>
<dbReference type="SUPFAM" id="SSF46785">
    <property type="entry name" value="Winged helix' DNA-binding domain"/>
    <property type="match status" value="1"/>
</dbReference>
<keyword evidence="5" id="KW-0175">Coiled coil</keyword>
<proteinExistence type="inferred from homology"/>
<dbReference type="HOGENOM" id="CLU_037913_0_0_1"/>
<keyword evidence="3" id="KW-0539">Nucleus</keyword>
<feature type="region of interest" description="Disordered" evidence="6">
    <location>
        <begin position="279"/>
        <end position="306"/>
    </location>
</feature>
<reference evidence="8" key="1">
    <citation type="journal article" date="2011" name="PLoS Biol.">
        <title>Gene gain and loss during evolution of obligate parasitism in the white rust pathogen of Arabidopsis thaliana.</title>
        <authorList>
            <person name="Kemen E."/>
            <person name="Gardiner A."/>
            <person name="Schultz-Larsen T."/>
            <person name="Kemen A.C."/>
            <person name="Balmuth A.L."/>
            <person name="Robert-Seilaniantz A."/>
            <person name="Bailey K."/>
            <person name="Holub E."/>
            <person name="Studholme D.J."/>
            <person name="Maclean D."/>
            <person name="Jones J.D."/>
        </authorList>
    </citation>
    <scope>NUCLEOTIDE SEQUENCE</scope>
</reference>
<sequence length="461" mass="52914">MYPTSQRIAQSTYSLFPDSNRCVPTTKSIPRACTKSIRLPKKSKLLLPAFLSKIFEIFGQAEYTGICGWNADGDTIMITCSEAFIASVLPRFFKHRNFPSFVRQLNLYGFHKTVLDSKRLEFQHPFFKRNRPELLHYIRRKNPVSHPRRVESRSVLKKPCNVSDSLLNEIKILVEKNQALEKRLKEMEVDTNRVTNDYLNLWKHLETSNRKQILMQEKMRAIMWRVYTDCNSQSSIANRDRQMLTEGDESTLSVFASSDCREVMRYLAMEDLPMLTPVTSREHKTSPMSPRKRKLAQARDVSPETLSSNHMELEDHVHDMSVLSVSTNSSSAMYGTPSQNASSHTSSVDVHHSYQDDRYWSTVSMPPSIMKLSQYHTQSPTRATCPNPQKEVYPIDLEALEFTNHDLPDIHSNPHLRGHDFDKLDAYGSSLLGECDVDCLDIFLQSYNEKDFMIPGGSATS</sequence>
<comment type="subcellular location">
    <subcellularLocation>
        <location evidence="1">Nucleus</location>
    </subcellularLocation>
</comment>
<evidence type="ECO:0000256" key="3">
    <source>
        <dbReference type="ARBA" id="ARBA00023242"/>
    </source>
</evidence>
<feature type="domain" description="HSF-type DNA-binding" evidence="7">
    <location>
        <begin position="46"/>
        <end position="141"/>
    </location>
</feature>
<organism evidence="8">
    <name type="scientific">Albugo laibachii Nc14</name>
    <dbReference type="NCBI Taxonomy" id="890382"/>
    <lineage>
        <taxon>Eukaryota</taxon>
        <taxon>Sar</taxon>
        <taxon>Stramenopiles</taxon>
        <taxon>Oomycota</taxon>
        <taxon>Peronosporomycetes</taxon>
        <taxon>Albuginales</taxon>
        <taxon>Albuginaceae</taxon>
        <taxon>Albugo</taxon>
    </lineage>
</organism>
<comment type="similarity">
    <text evidence="4">Belongs to the HSF family.</text>
</comment>
<dbReference type="PANTHER" id="PTHR10015:SF206">
    <property type="entry name" value="HSF-TYPE DNA-BINDING DOMAIN-CONTAINING PROTEIN"/>
    <property type="match status" value="1"/>
</dbReference>
<dbReference type="InterPro" id="IPR036390">
    <property type="entry name" value="WH_DNA-bd_sf"/>
</dbReference>
<dbReference type="SMART" id="SM00415">
    <property type="entry name" value="HSF"/>
    <property type="match status" value="1"/>
</dbReference>
<evidence type="ECO:0000256" key="2">
    <source>
        <dbReference type="ARBA" id="ARBA00023125"/>
    </source>
</evidence>
<dbReference type="FunFam" id="1.10.10.10:FF:000334">
    <property type="entry name" value="Heat shock factor protein 2"/>
    <property type="match status" value="1"/>
</dbReference>
<evidence type="ECO:0000259" key="7">
    <source>
        <dbReference type="SMART" id="SM00415"/>
    </source>
</evidence>
<evidence type="ECO:0000256" key="6">
    <source>
        <dbReference type="SAM" id="MobiDB-lite"/>
    </source>
</evidence>
<accession>F0WD92</accession>
<evidence type="ECO:0000256" key="4">
    <source>
        <dbReference type="RuleBase" id="RU004020"/>
    </source>
</evidence>
<dbReference type="AlphaFoldDB" id="F0WD92"/>
<gene>
    <name evidence="8" type="primary">AlNc14C65G4612</name>
    <name evidence="8" type="ORF">ALNC14_053070</name>
</gene>
<dbReference type="GO" id="GO:0043565">
    <property type="term" value="F:sequence-specific DNA binding"/>
    <property type="evidence" value="ECO:0007669"/>
    <property type="project" value="InterPro"/>
</dbReference>
<keyword evidence="2" id="KW-0238">DNA-binding</keyword>
<dbReference type="PRINTS" id="PR00056">
    <property type="entry name" value="HSFDOMAIN"/>
</dbReference>
<protein>
    <submittedName>
        <fullName evidence="8">Uncharacterized protein AlNc14C65G4612</fullName>
    </submittedName>
</protein>
<dbReference type="InterPro" id="IPR036388">
    <property type="entry name" value="WH-like_DNA-bd_sf"/>
</dbReference>
<dbReference type="Pfam" id="PF00447">
    <property type="entry name" value="HSF_DNA-bind"/>
    <property type="match status" value="1"/>
</dbReference>
<evidence type="ECO:0000256" key="5">
    <source>
        <dbReference type="SAM" id="Coils"/>
    </source>
</evidence>
<evidence type="ECO:0000313" key="8">
    <source>
        <dbReference type="EMBL" id="CCA19164.1"/>
    </source>
</evidence>
<dbReference type="PANTHER" id="PTHR10015">
    <property type="entry name" value="HEAT SHOCK TRANSCRIPTION FACTOR"/>
    <property type="match status" value="1"/>
</dbReference>
<dbReference type="Gene3D" id="1.10.10.10">
    <property type="entry name" value="Winged helix-like DNA-binding domain superfamily/Winged helix DNA-binding domain"/>
    <property type="match status" value="1"/>
</dbReference>
<name>F0WD92_9STRA</name>
<dbReference type="InterPro" id="IPR000232">
    <property type="entry name" value="HSF_DNA-bd"/>
</dbReference>
<dbReference type="GO" id="GO:0003700">
    <property type="term" value="F:DNA-binding transcription factor activity"/>
    <property type="evidence" value="ECO:0007669"/>
    <property type="project" value="InterPro"/>
</dbReference>
<feature type="coiled-coil region" evidence="5">
    <location>
        <begin position="163"/>
        <end position="197"/>
    </location>
</feature>
<dbReference type="EMBL" id="FR824110">
    <property type="protein sequence ID" value="CCA19164.1"/>
    <property type="molecule type" value="Genomic_DNA"/>
</dbReference>
<evidence type="ECO:0000256" key="1">
    <source>
        <dbReference type="ARBA" id="ARBA00004123"/>
    </source>
</evidence>